<dbReference type="SUPFAM" id="SSF48403">
    <property type="entry name" value="Ankyrin repeat"/>
    <property type="match status" value="1"/>
</dbReference>
<dbReference type="InterPro" id="IPR043136">
    <property type="entry name" value="B30.2/SPRY_sf"/>
</dbReference>
<dbReference type="InterPro" id="IPR013320">
    <property type="entry name" value="ConA-like_dom_sf"/>
</dbReference>
<gene>
    <name evidence="2" type="ORF">BJ508DRAFT_324756</name>
</gene>
<evidence type="ECO:0000259" key="1">
    <source>
        <dbReference type="SMART" id="SM00449"/>
    </source>
</evidence>
<dbReference type="InterPro" id="IPR003877">
    <property type="entry name" value="SPRY_dom"/>
</dbReference>
<dbReference type="AlphaFoldDB" id="A0A3N4IAP8"/>
<evidence type="ECO:0000313" key="2">
    <source>
        <dbReference type="EMBL" id="RPA83163.1"/>
    </source>
</evidence>
<dbReference type="InterPro" id="IPR044736">
    <property type="entry name" value="Gid1/RanBPM/SPLA_SPRY"/>
</dbReference>
<organism evidence="2 3">
    <name type="scientific">Ascobolus immersus RN42</name>
    <dbReference type="NCBI Taxonomy" id="1160509"/>
    <lineage>
        <taxon>Eukaryota</taxon>
        <taxon>Fungi</taxon>
        <taxon>Dikarya</taxon>
        <taxon>Ascomycota</taxon>
        <taxon>Pezizomycotina</taxon>
        <taxon>Pezizomycetes</taxon>
        <taxon>Pezizales</taxon>
        <taxon>Ascobolaceae</taxon>
        <taxon>Ascobolus</taxon>
    </lineage>
</organism>
<evidence type="ECO:0000313" key="3">
    <source>
        <dbReference type="Proteomes" id="UP000275078"/>
    </source>
</evidence>
<dbReference type="STRING" id="1160509.A0A3N4IAP8"/>
<dbReference type="CDD" id="cd12885">
    <property type="entry name" value="SPRY_RanBP_like"/>
    <property type="match status" value="1"/>
</dbReference>
<reference evidence="2 3" key="1">
    <citation type="journal article" date="2018" name="Nat. Ecol. Evol.">
        <title>Pezizomycetes genomes reveal the molecular basis of ectomycorrhizal truffle lifestyle.</title>
        <authorList>
            <person name="Murat C."/>
            <person name="Payen T."/>
            <person name="Noel B."/>
            <person name="Kuo A."/>
            <person name="Morin E."/>
            <person name="Chen J."/>
            <person name="Kohler A."/>
            <person name="Krizsan K."/>
            <person name="Balestrini R."/>
            <person name="Da Silva C."/>
            <person name="Montanini B."/>
            <person name="Hainaut M."/>
            <person name="Levati E."/>
            <person name="Barry K.W."/>
            <person name="Belfiori B."/>
            <person name="Cichocki N."/>
            <person name="Clum A."/>
            <person name="Dockter R.B."/>
            <person name="Fauchery L."/>
            <person name="Guy J."/>
            <person name="Iotti M."/>
            <person name="Le Tacon F."/>
            <person name="Lindquist E.A."/>
            <person name="Lipzen A."/>
            <person name="Malagnac F."/>
            <person name="Mello A."/>
            <person name="Molinier V."/>
            <person name="Miyauchi S."/>
            <person name="Poulain J."/>
            <person name="Riccioni C."/>
            <person name="Rubini A."/>
            <person name="Sitrit Y."/>
            <person name="Splivallo R."/>
            <person name="Traeger S."/>
            <person name="Wang M."/>
            <person name="Zifcakova L."/>
            <person name="Wipf D."/>
            <person name="Zambonelli A."/>
            <person name="Paolocci F."/>
            <person name="Nowrousian M."/>
            <person name="Ottonello S."/>
            <person name="Baldrian P."/>
            <person name="Spatafora J.W."/>
            <person name="Henrissat B."/>
            <person name="Nagy L.G."/>
            <person name="Aury J.M."/>
            <person name="Wincker P."/>
            <person name="Grigoriev I.V."/>
            <person name="Bonfante P."/>
            <person name="Martin F.M."/>
        </authorList>
    </citation>
    <scope>NUCLEOTIDE SEQUENCE [LARGE SCALE GENOMIC DNA]</scope>
    <source>
        <strain evidence="2 3">RN42</strain>
    </source>
</reference>
<name>A0A3N4IAP8_ASCIM</name>
<proteinExistence type="predicted"/>
<sequence>MERHRFYTQQQHLEQLMPAERSEREITFSIFRLISWGLSDISREPILNWALYVTVKLEFEVLGGRSLLLTTLQKNSIGLFQLLLTELAGKLKIDSVKHPPLIQNGSKLLFEKQLFFDDATGISILQLAALYGRLKAVEFLRPGHKDRVLYTHHEYYSNPLHLAVVGGHLGVAKAMMGWPEIPLGDVPDMHNWTSIGYIEFRYLRSEDSTLAGWKEVYEKLKGVAGPADDFSILEPGRQIQYPSVGPMFPPFAWSERQRPIELTSDESKHVVFYKGEPDVGQTYSLMANHPIPYTVVDYYLEIQIITASSKGSLYIGLTHAYSPIDTLPGKCPCSFGLSDLGVLHHQGMSRVMDDDFQYQEGDTIGLGLIDGEVYFTKNGKFIGRLEAETPLTGKLFPSIGIQTSHYSDGLPEDLFILSANFNGVNEPFLFSRNDPANITILREAGFSLMMVQDADETEFDLVIQDAVPPVEQQVPDALPQPRPERTWATSKEIPGLRERRFPGLGPAIGRVNTL</sequence>
<dbReference type="InterPro" id="IPR036770">
    <property type="entry name" value="Ankyrin_rpt-contain_sf"/>
</dbReference>
<dbReference type="EMBL" id="ML119666">
    <property type="protein sequence ID" value="RPA83163.1"/>
    <property type="molecule type" value="Genomic_DNA"/>
</dbReference>
<dbReference type="Proteomes" id="UP000275078">
    <property type="component" value="Unassembled WGS sequence"/>
</dbReference>
<accession>A0A3N4IAP8</accession>
<keyword evidence="3" id="KW-1185">Reference proteome</keyword>
<dbReference type="Gene3D" id="2.60.120.920">
    <property type="match status" value="1"/>
</dbReference>
<dbReference type="SMART" id="SM00449">
    <property type="entry name" value="SPRY"/>
    <property type="match status" value="1"/>
</dbReference>
<dbReference type="OrthoDB" id="25503at2759"/>
<protein>
    <recommendedName>
        <fullName evidence="1">SPRY domain-containing protein</fullName>
    </recommendedName>
</protein>
<dbReference type="SUPFAM" id="SSF49899">
    <property type="entry name" value="Concanavalin A-like lectins/glucanases"/>
    <property type="match status" value="1"/>
</dbReference>
<feature type="domain" description="SPRY" evidence="1">
    <location>
        <begin position="298"/>
        <end position="412"/>
    </location>
</feature>